<organism evidence="2 3">
    <name type="scientific">Nocardia goodfellowii</name>
    <dbReference type="NCBI Taxonomy" id="882446"/>
    <lineage>
        <taxon>Bacteria</taxon>
        <taxon>Bacillati</taxon>
        <taxon>Actinomycetota</taxon>
        <taxon>Actinomycetes</taxon>
        <taxon>Mycobacteriales</taxon>
        <taxon>Nocardiaceae</taxon>
        <taxon>Nocardia</taxon>
    </lineage>
</organism>
<gene>
    <name evidence="2" type="ORF">BJ987_005292</name>
</gene>
<accession>A0ABS4QL06</accession>
<comment type="caution">
    <text evidence="2">The sequence shown here is derived from an EMBL/GenBank/DDBJ whole genome shotgun (WGS) entry which is preliminary data.</text>
</comment>
<feature type="transmembrane region" description="Helical" evidence="1">
    <location>
        <begin position="6"/>
        <end position="26"/>
    </location>
</feature>
<keyword evidence="1" id="KW-0812">Transmembrane</keyword>
<dbReference type="RefSeq" id="WP_209895179.1">
    <property type="nucleotide sequence ID" value="NZ_JAGGMR010000001.1"/>
</dbReference>
<reference evidence="2 3" key="1">
    <citation type="submission" date="2021-03" db="EMBL/GenBank/DDBJ databases">
        <title>Sequencing the genomes of 1000 actinobacteria strains.</title>
        <authorList>
            <person name="Klenk H.-P."/>
        </authorList>
    </citation>
    <scope>NUCLEOTIDE SEQUENCE [LARGE SCALE GENOMIC DNA]</scope>
    <source>
        <strain evidence="2 3">DSM 45516</strain>
    </source>
</reference>
<dbReference type="Proteomes" id="UP001519325">
    <property type="component" value="Unassembled WGS sequence"/>
</dbReference>
<evidence type="ECO:0000313" key="2">
    <source>
        <dbReference type="EMBL" id="MBP2192391.1"/>
    </source>
</evidence>
<feature type="transmembrane region" description="Helical" evidence="1">
    <location>
        <begin position="208"/>
        <end position="233"/>
    </location>
</feature>
<feature type="transmembrane region" description="Helical" evidence="1">
    <location>
        <begin position="145"/>
        <end position="166"/>
    </location>
</feature>
<evidence type="ECO:0008006" key="4">
    <source>
        <dbReference type="Google" id="ProtNLM"/>
    </source>
</evidence>
<sequence length="400" mass="44421">MGSWWQILLSGVGAVLAAFIAGAYSVRNARKQPFEVLQALLKVTEDGGGVLTQADRAVLEDAVHREVERIAQLNNARRHGFWAFQRERLRLALQLPSRSTRLSSVGLPLLAVAACTFVVAQINMYKWWDNVAGGGIGVLLESNRAALALLVASIGVALWSIARSALPIVRVVLRSIHVLPVYMVTTAIAIMIYVPPMGFLVPSVRLELVILAAIPLVIAAAMWSWLRVELPLLRRNRSRRLARRRLRARLARRRAPVTTASATMTLLSLGLVAAFMGMGVSAAVAKEDKPGAGGYLEWSGYQAVVGPDFQRIWEDEWLNVTAAPAPMTLVYEVRYRKFTQPHWWVDVIELRFLTTAAEMRADDRGLRMVQNAERYDRYVTGFMICAGPQPGAKCSPWQRL</sequence>
<feature type="transmembrane region" description="Helical" evidence="1">
    <location>
        <begin position="178"/>
        <end position="196"/>
    </location>
</feature>
<proteinExistence type="predicted"/>
<feature type="transmembrane region" description="Helical" evidence="1">
    <location>
        <begin position="254"/>
        <end position="280"/>
    </location>
</feature>
<feature type="transmembrane region" description="Helical" evidence="1">
    <location>
        <begin position="105"/>
        <end position="125"/>
    </location>
</feature>
<evidence type="ECO:0000313" key="3">
    <source>
        <dbReference type="Proteomes" id="UP001519325"/>
    </source>
</evidence>
<dbReference type="EMBL" id="JAGGMR010000001">
    <property type="protein sequence ID" value="MBP2192391.1"/>
    <property type="molecule type" value="Genomic_DNA"/>
</dbReference>
<keyword evidence="3" id="KW-1185">Reference proteome</keyword>
<keyword evidence="1" id="KW-0472">Membrane</keyword>
<name>A0ABS4QL06_9NOCA</name>
<keyword evidence="1" id="KW-1133">Transmembrane helix</keyword>
<evidence type="ECO:0000256" key="1">
    <source>
        <dbReference type="SAM" id="Phobius"/>
    </source>
</evidence>
<protein>
    <recommendedName>
        <fullName evidence="4">DUF2207 domain-containing protein</fullName>
    </recommendedName>
</protein>